<dbReference type="OrthoDB" id="9767863at2"/>
<dbReference type="GO" id="GO:0009103">
    <property type="term" value="P:lipopolysaccharide biosynthetic process"/>
    <property type="evidence" value="ECO:0007669"/>
    <property type="project" value="TreeGrafter"/>
</dbReference>
<feature type="transmembrane region" description="Helical" evidence="1">
    <location>
        <begin position="187"/>
        <end position="210"/>
    </location>
</feature>
<gene>
    <name evidence="3" type="ORF">DKW60_11205</name>
</gene>
<keyword evidence="3" id="KW-0808">Transferase</keyword>
<dbReference type="RefSeq" id="WP_109837746.1">
    <property type="nucleotide sequence ID" value="NZ_QGKM01000028.1"/>
</dbReference>
<feature type="transmembrane region" description="Helical" evidence="1">
    <location>
        <begin position="345"/>
        <end position="366"/>
    </location>
</feature>
<comment type="caution">
    <text evidence="3">The sequence shown here is derived from an EMBL/GenBank/DDBJ whole genome shotgun (WGS) entry which is preliminary data.</text>
</comment>
<keyword evidence="4" id="KW-1185">Reference proteome</keyword>
<feature type="transmembrane region" description="Helical" evidence="1">
    <location>
        <begin position="142"/>
        <end position="158"/>
    </location>
</feature>
<protein>
    <submittedName>
        <fullName evidence="3">Acyltransferase</fullName>
    </submittedName>
</protein>
<feature type="domain" description="Acyltransferase 3" evidence="2">
    <location>
        <begin position="5"/>
        <end position="327"/>
    </location>
</feature>
<reference evidence="3 4" key="1">
    <citation type="submission" date="2018-05" db="EMBL/GenBank/DDBJ databases">
        <title>Leucothrix arctica sp. nov., isolated from Arctic seawater.</title>
        <authorList>
            <person name="Choi A."/>
            <person name="Baek K."/>
        </authorList>
    </citation>
    <scope>NUCLEOTIDE SEQUENCE [LARGE SCALE GENOMIC DNA]</scope>
    <source>
        <strain evidence="3 4">JCM 18388</strain>
    </source>
</reference>
<feature type="transmembrane region" description="Helical" evidence="1">
    <location>
        <begin position="35"/>
        <end position="51"/>
    </location>
</feature>
<dbReference type="InterPro" id="IPR050879">
    <property type="entry name" value="Acyltransferase_3"/>
</dbReference>
<dbReference type="PANTHER" id="PTHR23028">
    <property type="entry name" value="ACETYLTRANSFERASE"/>
    <property type="match status" value="1"/>
</dbReference>
<feature type="transmembrane region" description="Helical" evidence="1">
    <location>
        <begin position="217"/>
        <end position="236"/>
    </location>
</feature>
<feature type="transmembrane region" description="Helical" evidence="1">
    <location>
        <begin position="12"/>
        <end position="29"/>
    </location>
</feature>
<dbReference type="PANTHER" id="PTHR23028:SF53">
    <property type="entry name" value="ACYL_TRANSF_3 DOMAIN-CONTAINING PROTEIN"/>
    <property type="match status" value="1"/>
</dbReference>
<keyword evidence="1" id="KW-1133">Transmembrane helix</keyword>
<dbReference type="EMBL" id="QGKM01000028">
    <property type="protein sequence ID" value="PWQ97116.1"/>
    <property type="molecule type" value="Genomic_DNA"/>
</dbReference>
<organism evidence="3 4">
    <name type="scientific">Leucothrix pacifica</name>
    <dbReference type="NCBI Taxonomy" id="1247513"/>
    <lineage>
        <taxon>Bacteria</taxon>
        <taxon>Pseudomonadati</taxon>
        <taxon>Pseudomonadota</taxon>
        <taxon>Gammaproteobacteria</taxon>
        <taxon>Thiotrichales</taxon>
        <taxon>Thiotrichaceae</taxon>
        <taxon>Leucothrix</taxon>
    </lineage>
</organism>
<dbReference type="AlphaFoldDB" id="A0A317CF19"/>
<feature type="transmembrane region" description="Helical" evidence="1">
    <location>
        <begin position="72"/>
        <end position="91"/>
    </location>
</feature>
<dbReference type="Proteomes" id="UP000245539">
    <property type="component" value="Unassembled WGS sequence"/>
</dbReference>
<feature type="transmembrane region" description="Helical" evidence="1">
    <location>
        <begin position="268"/>
        <end position="289"/>
    </location>
</feature>
<feature type="transmembrane region" description="Helical" evidence="1">
    <location>
        <begin position="163"/>
        <end position="181"/>
    </location>
</feature>
<evidence type="ECO:0000256" key="1">
    <source>
        <dbReference type="SAM" id="Phobius"/>
    </source>
</evidence>
<keyword evidence="1" id="KW-0472">Membrane</keyword>
<evidence type="ECO:0000259" key="2">
    <source>
        <dbReference type="Pfam" id="PF01757"/>
    </source>
</evidence>
<keyword evidence="3" id="KW-0012">Acyltransferase</keyword>
<dbReference type="GO" id="GO:0016020">
    <property type="term" value="C:membrane"/>
    <property type="evidence" value="ECO:0007669"/>
    <property type="project" value="TreeGrafter"/>
</dbReference>
<proteinExistence type="predicted"/>
<dbReference type="InterPro" id="IPR002656">
    <property type="entry name" value="Acyl_transf_3_dom"/>
</dbReference>
<evidence type="ECO:0000313" key="3">
    <source>
        <dbReference type="EMBL" id="PWQ97116.1"/>
    </source>
</evidence>
<dbReference type="Pfam" id="PF01757">
    <property type="entry name" value="Acyl_transf_3"/>
    <property type="match status" value="1"/>
</dbReference>
<feature type="transmembrane region" description="Helical" evidence="1">
    <location>
        <begin position="242"/>
        <end position="261"/>
    </location>
</feature>
<sequence>MQYRAEIDGLRALAVVPVVLFHAGIVGFSGGFVGVDIFFVISGYLITSIILNEQAKERFTLASFYERRARRILPALMLVVLLSTIAAWYILLPNELVDYGASLASVGVFASNILFWQQSDYFAATSEFIPLLHTWSLAVEEQFYLIFPVFMIASIAWLKRSRLLVLTALAVVSFLYCEWAWRNAPEANFFLAPSRVWELLAGVFCAFYLNNKQIQNALVKQLGSFIGLAALVYSIVAFDKNIPFPSLYALVPVIGTALIILCADHETLVGKLLSLPVLVGIGLISYSAYLWHQPLFVFARMQSMDELSVTYLLGLSVLSFVLAYLSWRWIEKPFRNRDWLSQKQVLWMAAGCSVVLIAIGMTFVFANGFEQRF</sequence>
<dbReference type="GO" id="GO:0016747">
    <property type="term" value="F:acyltransferase activity, transferring groups other than amino-acyl groups"/>
    <property type="evidence" value="ECO:0007669"/>
    <property type="project" value="InterPro"/>
</dbReference>
<evidence type="ECO:0000313" key="4">
    <source>
        <dbReference type="Proteomes" id="UP000245539"/>
    </source>
</evidence>
<feature type="transmembrane region" description="Helical" evidence="1">
    <location>
        <begin position="309"/>
        <end position="325"/>
    </location>
</feature>
<accession>A0A317CF19</accession>
<name>A0A317CF19_9GAMM</name>
<keyword evidence="1" id="KW-0812">Transmembrane</keyword>